<keyword evidence="12 19" id="KW-0472">Membrane</keyword>
<dbReference type="GeneID" id="57090174"/>
<comment type="caution">
    <text evidence="20">The sequence shown here is derived from an EMBL/GenBank/DDBJ whole genome shotgun (WGS) entry which is preliminary data.</text>
</comment>
<evidence type="ECO:0000256" key="17">
    <source>
        <dbReference type="PIRSR" id="PIRSR600829-3"/>
    </source>
</evidence>
<name>A0A0C9QEB9_LACPA</name>
<dbReference type="Proteomes" id="UP000032552">
    <property type="component" value="Unassembled WGS sequence"/>
</dbReference>
<evidence type="ECO:0000256" key="18">
    <source>
        <dbReference type="PIRSR" id="PIRSR600829-4"/>
    </source>
</evidence>
<evidence type="ECO:0000256" key="15">
    <source>
        <dbReference type="PIRSR" id="PIRSR600829-1"/>
    </source>
</evidence>
<keyword evidence="3" id="KW-1003">Cell membrane</keyword>
<dbReference type="PANTHER" id="PTHR34299:SF1">
    <property type="entry name" value="DIACYLGLYCEROL KINASE"/>
    <property type="match status" value="1"/>
</dbReference>
<evidence type="ECO:0000256" key="1">
    <source>
        <dbReference type="ARBA" id="ARBA00004651"/>
    </source>
</evidence>
<dbReference type="GO" id="GO:0008654">
    <property type="term" value="P:phospholipid biosynthetic process"/>
    <property type="evidence" value="ECO:0007669"/>
    <property type="project" value="UniProtKB-KW"/>
</dbReference>
<keyword evidence="9 17" id="KW-0067">ATP-binding</keyword>
<dbReference type="GO" id="GO:0046872">
    <property type="term" value="F:metal ion binding"/>
    <property type="evidence" value="ECO:0007669"/>
    <property type="project" value="UniProtKB-KW"/>
</dbReference>
<feature type="binding site" evidence="16">
    <location>
        <position position="73"/>
    </location>
    <ligand>
        <name>substrate</name>
    </ligand>
</feature>
<evidence type="ECO:0000256" key="6">
    <source>
        <dbReference type="ARBA" id="ARBA00022692"/>
    </source>
</evidence>
<dbReference type="PANTHER" id="PTHR34299">
    <property type="entry name" value="DIACYLGLYCEROL KINASE"/>
    <property type="match status" value="1"/>
</dbReference>
<feature type="active site" description="Proton acceptor" evidence="15">
    <location>
        <position position="73"/>
    </location>
</feature>
<feature type="binding site" evidence="17">
    <location>
        <position position="80"/>
    </location>
    <ligand>
        <name>ATP</name>
        <dbReference type="ChEBI" id="CHEBI:30616"/>
    </ligand>
</feature>
<reference evidence="21" key="1">
    <citation type="submission" date="2014-05" db="EMBL/GenBank/DDBJ databases">
        <title>Whole genome sequencing of Lactobacillus casei NRIC0644.</title>
        <authorList>
            <person name="Atarashi H."/>
            <person name="Yoshida Y."/>
            <person name="Fujimura S."/>
            <person name="Tanaka N."/>
            <person name="Shiwa Y."/>
            <person name="Yoshikawa H."/>
            <person name="Okada S."/>
            <person name="Nakagawa J."/>
        </authorList>
    </citation>
    <scope>NUCLEOTIDE SEQUENCE [LARGE SCALE GENOMIC DNA]</scope>
    <source>
        <strain evidence="21">NRIC0644</strain>
    </source>
</reference>
<feature type="binding site" evidence="17">
    <location>
        <begin position="99"/>
        <end position="100"/>
    </location>
    <ligand>
        <name>ATP</name>
        <dbReference type="ChEBI" id="CHEBI:30616"/>
    </ligand>
</feature>
<comment type="similarity">
    <text evidence="2">Belongs to the bacterial diacylglycerol kinase family.</text>
</comment>
<dbReference type="InterPro" id="IPR036945">
    <property type="entry name" value="DAGK_sf"/>
</dbReference>
<evidence type="ECO:0000256" key="4">
    <source>
        <dbReference type="ARBA" id="ARBA00022516"/>
    </source>
</evidence>
<evidence type="ECO:0000256" key="12">
    <source>
        <dbReference type="ARBA" id="ARBA00023136"/>
    </source>
</evidence>
<dbReference type="GO" id="GO:0016301">
    <property type="term" value="F:kinase activity"/>
    <property type="evidence" value="ECO:0007669"/>
    <property type="project" value="UniProtKB-KW"/>
</dbReference>
<keyword evidence="18" id="KW-0460">Magnesium</keyword>
<evidence type="ECO:0000256" key="8">
    <source>
        <dbReference type="ARBA" id="ARBA00022777"/>
    </source>
</evidence>
<evidence type="ECO:0000256" key="5">
    <source>
        <dbReference type="ARBA" id="ARBA00022679"/>
    </source>
</evidence>
<evidence type="ECO:0000256" key="11">
    <source>
        <dbReference type="ARBA" id="ARBA00023098"/>
    </source>
</evidence>
<dbReference type="EMBL" id="BAYM01000091">
    <property type="protein sequence ID" value="GAN36988.1"/>
    <property type="molecule type" value="Genomic_DNA"/>
</dbReference>
<keyword evidence="11" id="KW-0443">Lipid metabolism</keyword>
<feature type="binding site" evidence="18">
    <location>
        <position position="32"/>
    </location>
    <ligand>
        <name>a divalent metal cation</name>
        <dbReference type="ChEBI" id="CHEBI:60240"/>
    </ligand>
</feature>
<evidence type="ECO:0000256" key="7">
    <source>
        <dbReference type="ARBA" id="ARBA00022741"/>
    </source>
</evidence>
<dbReference type="Gene3D" id="1.10.287.3610">
    <property type="match status" value="1"/>
</dbReference>
<keyword evidence="5" id="KW-0808">Transferase</keyword>
<comment type="cofactor">
    <cofactor evidence="18">
        <name>Mg(2+)</name>
        <dbReference type="ChEBI" id="CHEBI:18420"/>
    </cofactor>
    <text evidence="18">Mn(2+), Zn(2+), Cd(2+) and Co(2+) support activity to lesser extents.</text>
</comment>
<evidence type="ECO:0000313" key="21">
    <source>
        <dbReference type="Proteomes" id="UP000032552"/>
    </source>
</evidence>
<sequence>MALPDKQVGKNKHFIQSARHALDGLKVFFVDENNFKREFLSATLVIVAGVVLQVSAFSWFVLVLAILLVFLGELLNTIVENVVDFIVGDQYDARAKKIKDMSAGAVLIVSLIAVVAGIYVFGPPLLALFRSW</sequence>
<protein>
    <submittedName>
        <fullName evidence="20">Possible Diacylglycerol kinase</fullName>
    </submittedName>
</protein>
<evidence type="ECO:0000256" key="13">
    <source>
        <dbReference type="ARBA" id="ARBA00023209"/>
    </source>
</evidence>
<keyword evidence="6 19" id="KW-0812">Transmembrane</keyword>
<proteinExistence type="inferred from homology"/>
<feature type="transmembrane region" description="Helical" evidence="19">
    <location>
        <begin position="39"/>
        <end position="71"/>
    </location>
</feature>
<keyword evidence="4" id="KW-0444">Lipid biosynthesis</keyword>
<dbReference type="AlphaFoldDB" id="A0A0C9QEB9"/>
<feature type="transmembrane region" description="Helical" evidence="19">
    <location>
        <begin position="103"/>
        <end position="122"/>
    </location>
</feature>
<dbReference type="GO" id="GO:0005524">
    <property type="term" value="F:ATP binding"/>
    <property type="evidence" value="ECO:0007669"/>
    <property type="project" value="UniProtKB-KW"/>
</dbReference>
<evidence type="ECO:0000256" key="2">
    <source>
        <dbReference type="ARBA" id="ARBA00005967"/>
    </source>
</evidence>
<feature type="binding site" evidence="18">
    <location>
        <position position="80"/>
    </location>
    <ligand>
        <name>a divalent metal cation</name>
        <dbReference type="ChEBI" id="CHEBI:60240"/>
    </ligand>
</feature>
<keyword evidence="14" id="KW-1208">Phospholipid metabolism</keyword>
<feature type="binding site" evidence="17">
    <location>
        <position position="32"/>
    </location>
    <ligand>
        <name>ATP</name>
        <dbReference type="ChEBI" id="CHEBI:30616"/>
    </ligand>
</feature>
<keyword evidence="10 19" id="KW-1133">Transmembrane helix</keyword>
<evidence type="ECO:0000256" key="10">
    <source>
        <dbReference type="ARBA" id="ARBA00022989"/>
    </source>
</evidence>
<keyword evidence="8 20" id="KW-0418">Kinase</keyword>
<organism evidence="20 21">
    <name type="scientific">Lacticaseibacillus paracasei NRIC 0644</name>
    <dbReference type="NCBI Taxonomy" id="1435038"/>
    <lineage>
        <taxon>Bacteria</taxon>
        <taxon>Bacillati</taxon>
        <taxon>Bacillota</taxon>
        <taxon>Bacilli</taxon>
        <taxon>Lactobacillales</taxon>
        <taxon>Lactobacillaceae</taxon>
        <taxon>Lacticaseibacillus</taxon>
    </lineage>
</organism>
<gene>
    <name evidence="20" type="ORF">LC0644_1577</name>
</gene>
<evidence type="ECO:0000256" key="16">
    <source>
        <dbReference type="PIRSR" id="PIRSR600829-2"/>
    </source>
</evidence>
<keyword evidence="13" id="KW-0594">Phospholipid biosynthesis</keyword>
<dbReference type="GO" id="GO:0005886">
    <property type="term" value="C:plasma membrane"/>
    <property type="evidence" value="ECO:0007669"/>
    <property type="project" value="UniProtKB-SubCell"/>
</dbReference>
<dbReference type="CDD" id="cd14265">
    <property type="entry name" value="UDPK_IM_like"/>
    <property type="match status" value="1"/>
</dbReference>
<dbReference type="InterPro" id="IPR000829">
    <property type="entry name" value="DAGK"/>
</dbReference>
<evidence type="ECO:0000256" key="19">
    <source>
        <dbReference type="SAM" id="Phobius"/>
    </source>
</evidence>
<keyword evidence="18" id="KW-0479">Metal-binding</keyword>
<keyword evidence="7 17" id="KW-0547">Nucleotide-binding</keyword>
<evidence type="ECO:0000256" key="9">
    <source>
        <dbReference type="ARBA" id="ARBA00022840"/>
    </source>
</evidence>
<evidence type="ECO:0000256" key="3">
    <source>
        <dbReference type="ARBA" id="ARBA00022475"/>
    </source>
</evidence>
<dbReference type="InterPro" id="IPR033717">
    <property type="entry name" value="UDPK"/>
</dbReference>
<evidence type="ECO:0000256" key="14">
    <source>
        <dbReference type="ARBA" id="ARBA00023264"/>
    </source>
</evidence>
<comment type="subcellular location">
    <subcellularLocation>
        <location evidence="1">Cell membrane</location>
        <topology evidence="1">Multi-pass membrane protein</topology>
    </subcellularLocation>
</comment>
<evidence type="ECO:0000313" key="20">
    <source>
        <dbReference type="EMBL" id="GAN36988.1"/>
    </source>
</evidence>
<dbReference type="RefSeq" id="WP_003565665.1">
    <property type="nucleotide sequence ID" value="NZ_BAYM01000091.1"/>
</dbReference>
<accession>A0A0C9QEB9</accession>
<dbReference type="Pfam" id="PF01219">
    <property type="entry name" value="DAGK_prokar"/>
    <property type="match status" value="1"/>
</dbReference>